<dbReference type="PIRSF" id="PIRSF015950">
    <property type="entry name" value="Mev_P_decrbx"/>
    <property type="match status" value="1"/>
</dbReference>
<dbReference type="FunFam" id="3.30.230.10:FF:000072">
    <property type="entry name" value="Diphosphomevalonate decarboxylase"/>
    <property type="match status" value="1"/>
</dbReference>
<keyword evidence="11" id="KW-1185">Reference proteome</keyword>
<dbReference type="NCBIfam" id="TIGR01240">
    <property type="entry name" value="mevDPdecarb"/>
    <property type="match status" value="1"/>
</dbReference>
<dbReference type="GO" id="GO:0019287">
    <property type="term" value="P:isopentenyl diphosphate biosynthetic process, mevalonate pathway"/>
    <property type="evidence" value="ECO:0007669"/>
    <property type="project" value="InterPro"/>
</dbReference>
<evidence type="ECO:0000256" key="3">
    <source>
        <dbReference type="ARBA" id="ARBA00022516"/>
    </source>
</evidence>
<sequence length="328" mass="34961">MKATALAHPNIALVKYWGKRDDALILPHQSSLSLTLSPMSVTTTVEFGADTDQVEINGHTAKGSERDRVLRVLEAVRAEAGGKLGPARMVSRGDFPAAAGLASSAAGFAALAVAARAAAGLAPEPRAASVLARLGSGSACRSIQGGFCEWRKGERADGADSFAVQRFSEAHWPELRMVVAILNRDEKEVKSRDGMKLTVETSPYYAAWAKDAEAELPRAVELIQRKDLQGLGALSERNAWRMHATAFAADPPLSYMHPATLGLIEHLREQRKKGTPVWFTLDAGPNPVLLTDAAHEVAAEALARACGAVDVVRCVPGGDAVLKSEHLF</sequence>
<evidence type="ECO:0000259" key="9">
    <source>
        <dbReference type="Pfam" id="PF22700"/>
    </source>
</evidence>
<keyword evidence="4" id="KW-0547">Nucleotide-binding</keyword>
<evidence type="ECO:0000256" key="4">
    <source>
        <dbReference type="ARBA" id="ARBA00022741"/>
    </source>
</evidence>
<evidence type="ECO:0000256" key="2">
    <source>
        <dbReference type="ARBA" id="ARBA00012296"/>
    </source>
</evidence>
<dbReference type="EC" id="4.1.1.33" evidence="2"/>
<name>A0A1I0FTN1_9BACT</name>
<dbReference type="InterPro" id="IPR029765">
    <property type="entry name" value="Mev_diP_decarb"/>
</dbReference>
<reference evidence="11" key="1">
    <citation type="submission" date="2016-10" db="EMBL/GenBank/DDBJ databases">
        <authorList>
            <person name="Varghese N."/>
            <person name="Submissions S."/>
        </authorList>
    </citation>
    <scope>NUCLEOTIDE SEQUENCE [LARGE SCALE GENOMIC DNA]</scope>
    <source>
        <strain evidence="11">DSM 16858</strain>
    </source>
</reference>
<dbReference type="InterPro" id="IPR036554">
    <property type="entry name" value="GHMP_kinase_C_sf"/>
</dbReference>
<protein>
    <recommendedName>
        <fullName evidence="2">diphosphomevalonate decarboxylase</fullName>
        <ecNumber evidence="2">4.1.1.33</ecNumber>
    </recommendedName>
</protein>
<dbReference type="PANTHER" id="PTHR10977">
    <property type="entry name" value="DIPHOSPHOMEVALONATE DECARBOXYLASE"/>
    <property type="match status" value="1"/>
</dbReference>
<dbReference type="GO" id="GO:0005524">
    <property type="term" value="F:ATP binding"/>
    <property type="evidence" value="ECO:0007669"/>
    <property type="project" value="UniProtKB-KW"/>
</dbReference>
<dbReference type="InterPro" id="IPR005935">
    <property type="entry name" value="Mev_decarb"/>
</dbReference>
<organism evidence="10 11">
    <name type="scientific">Stigmatella erecta</name>
    <dbReference type="NCBI Taxonomy" id="83460"/>
    <lineage>
        <taxon>Bacteria</taxon>
        <taxon>Pseudomonadati</taxon>
        <taxon>Myxococcota</taxon>
        <taxon>Myxococcia</taxon>
        <taxon>Myxococcales</taxon>
        <taxon>Cystobacterineae</taxon>
        <taxon>Archangiaceae</taxon>
        <taxon>Stigmatella</taxon>
    </lineage>
</organism>
<proteinExistence type="inferred from homology"/>
<evidence type="ECO:0000313" key="10">
    <source>
        <dbReference type="EMBL" id="SET60749.1"/>
    </source>
</evidence>
<evidence type="ECO:0000256" key="1">
    <source>
        <dbReference type="ARBA" id="ARBA00008831"/>
    </source>
</evidence>
<feature type="domain" description="Mvd1 C-terminal" evidence="8">
    <location>
        <begin position="178"/>
        <end position="296"/>
    </location>
</feature>
<dbReference type="InterPro" id="IPR020568">
    <property type="entry name" value="Ribosomal_Su5_D2-typ_SF"/>
</dbReference>
<dbReference type="InterPro" id="IPR041431">
    <property type="entry name" value="Mvd1_C"/>
</dbReference>
<dbReference type="Pfam" id="PF18376">
    <property type="entry name" value="MDD_C"/>
    <property type="match status" value="1"/>
</dbReference>
<evidence type="ECO:0000259" key="8">
    <source>
        <dbReference type="Pfam" id="PF18376"/>
    </source>
</evidence>
<dbReference type="SUPFAM" id="SSF55060">
    <property type="entry name" value="GHMP Kinase, C-terminal domain"/>
    <property type="match status" value="1"/>
</dbReference>
<dbReference type="Gene3D" id="3.30.70.890">
    <property type="entry name" value="GHMP kinase, C-terminal domain"/>
    <property type="match status" value="1"/>
</dbReference>
<evidence type="ECO:0000256" key="5">
    <source>
        <dbReference type="ARBA" id="ARBA00022840"/>
    </source>
</evidence>
<dbReference type="SUPFAM" id="SSF54211">
    <property type="entry name" value="Ribosomal protein S5 domain 2-like"/>
    <property type="match status" value="1"/>
</dbReference>
<dbReference type="EMBL" id="FOIJ01000003">
    <property type="protein sequence ID" value="SET60749.1"/>
    <property type="molecule type" value="Genomic_DNA"/>
</dbReference>
<dbReference type="InterPro" id="IPR053859">
    <property type="entry name" value="MVD-like_N"/>
</dbReference>
<dbReference type="AlphaFoldDB" id="A0A1I0FTN1"/>
<keyword evidence="7" id="KW-0456">Lyase</keyword>
<dbReference type="RefSeq" id="WP_093518194.1">
    <property type="nucleotide sequence ID" value="NZ_FOIJ01000003.1"/>
</dbReference>
<dbReference type="Gene3D" id="3.30.230.10">
    <property type="match status" value="1"/>
</dbReference>
<gene>
    <name evidence="10" type="ORF">SAMN05443639_103527</name>
</gene>
<dbReference type="GO" id="GO:0004163">
    <property type="term" value="F:diphosphomevalonate decarboxylase activity"/>
    <property type="evidence" value="ECO:0007669"/>
    <property type="project" value="UniProtKB-EC"/>
</dbReference>
<evidence type="ECO:0000256" key="7">
    <source>
        <dbReference type="ARBA" id="ARBA00023239"/>
    </source>
</evidence>
<dbReference type="Proteomes" id="UP000199181">
    <property type="component" value="Unassembled WGS sequence"/>
</dbReference>
<keyword evidence="6" id="KW-0443">Lipid metabolism</keyword>
<evidence type="ECO:0000256" key="6">
    <source>
        <dbReference type="ARBA" id="ARBA00023098"/>
    </source>
</evidence>
<evidence type="ECO:0000313" key="11">
    <source>
        <dbReference type="Proteomes" id="UP000199181"/>
    </source>
</evidence>
<feature type="domain" description="Diphosphomevalonate decarboxylase-like N-terminal" evidence="9">
    <location>
        <begin position="7"/>
        <end position="163"/>
    </location>
</feature>
<dbReference type="PANTHER" id="PTHR10977:SF3">
    <property type="entry name" value="DIPHOSPHOMEVALONATE DECARBOXYLASE"/>
    <property type="match status" value="1"/>
</dbReference>
<keyword evidence="3" id="KW-0444">Lipid biosynthesis</keyword>
<keyword evidence="5" id="KW-0067">ATP-binding</keyword>
<accession>A0A1I0FTN1</accession>
<dbReference type="InterPro" id="IPR014721">
    <property type="entry name" value="Ribsml_uS5_D2-typ_fold_subgr"/>
</dbReference>
<dbReference type="Pfam" id="PF22700">
    <property type="entry name" value="MVD-like_N"/>
    <property type="match status" value="1"/>
</dbReference>
<dbReference type="GO" id="GO:0005829">
    <property type="term" value="C:cytosol"/>
    <property type="evidence" value="ECO:0007669"/>
    <property type="project" value="InterPro"/>
</dbReference>
<comment type="similarity">
    <text evidence="1">Belongs to the diphosphomevalonate decarboxylase family.</text>
</comment>